<proteinExistence type="predicted"/>
<dbReference type="Proteomes" id="UP000435910">
    <property type="component" value="Unassembled WGS sequence"/>
</dbReference>
<gene>
    <name evidence="1" type="ORF">CHCC16736_2875</name>
</gene>
<sequence length="219" mass="25397">MKEDVRALTKSQYFFKLHPLMVPAGWKVKENHLYQKPIRDPRHTLLILENESCGKMVQVEYAGELKYVIRMQNADQSKVSEDSDAPYEQLIERLEDLMRASDGARNLLRLRIPAGWTVAHHSLTDTNPDELAPDSKAWLSDFKRDLLKLRHDEERLLLDVEWYPECSPAGHYALKLIKNGNWDSPLEDMLCIHPKELAYEINAVLKKTCEHQYVDETGA</sequence>
<evidence type="ECO:0000313" key="1">
    <source>
        <dbReference type="EMBL" id="TWL27554.1"/>
    </source>
</evidence>
<evidence type="ECO:0000313" key="2">
    <source>
        <dbReference type="Proteomes" id="UP000435910"/>
    </source>
</evidence>
<name>A0A8B5YBV9_BACLI</name>
<organism evidence="1 2">
    <name type="scientific">Bacillus licheniformis</name>
    <dbReference type="NCBI Taxonomy" id="1402"/>
    <lineage>
        <taxon>Bacteria</taxon>
        <taxon>Bacillati</taxon>
        <taxon>Bacillota</taxon>
        <taxon>Bacilli</taxon>
        <taxon>Bacillales</taxon>
        <taxon>Bacillaceae</taxon>
        <taxon>Bacillus</taxon>
    </lineage>
</organism>
<accession>A0A8B5YBV9</accession>
<dbReference type="AlphaFoldDB" id="A0A8B5YBV9"/>
<dbReference type="EMBL" id="NILC01000023">
    <property type="protein sequence ID" value="TWL27554.1"/>
    <property type="molecule type" value="Genomic_DNA"/>
</dbReference>
<reference evidence="1 2" key="1">
    <citation type="submission" date="2019-06" db="EMBL/GenBank/DDBJ databases">
        <title>Genome sequence analysis of &gt;100 Bacillus licheniformis strains suggests intrinsic resistance to this species.</title>
        <authorList>
            <person name="Wels M."/>
            <person name="Siezen R.J."/>
            <person name="Johansen E."/>
            <person name="Stuer-Lauridsen B."/>
            <person name="Bjerre K."/>
            <person name="Nielsen B.K.K."/>
        </authorList>
    </citation>
    <scope>NUCLEOTIDE SEQUENCE [LARGE SCALE GENOMIC DNA]</scope>
    <source>
        <strain evidence="1 2">BAC-16736</strain>
    </source>
</reference>
<protein>
    <submittedName>
        <fullName evidence="1">Uncharacterized protein</fullName>
    </submittedName>
</protein>
<comment type="caution">
    <text evidence="1">The sequence shown here is derived from an EMBL/GenBank/DDBJ whole genome shotgun (WGS) entry which is preliminary data.</text>
</comment>